<reference evidence="8" key="1">
    <citation type="journal article" date="2014" name="Int. J. Syst. Evol. Microbiol.">
        <title>Complete genome sequence of Corynebacterium casei LMG S-19264T (=DSM 44701T), isolated from a smear-ripened cheese.</title>
        <authorList>
            <consortium name="US DOE Joint Genome Institute (JGI-PGF)"/>
            <person name="Walter F."/>
            <person name="Albersmeier A."/>
            <person name="Kalinowski J."/>
            <person name="Ruckert C."/>
        </authorList>
    </citation>
    <scope>NUCLEOTIDE SEQUENCE</scope>
    <source>
        <strain evidence="8">CGMCC 1.16067</strain>
    </source>
</reference>
<evidence type="ECO:0000256" key="2">
    <source>
        <dbReference type="ARBA" id="ARBA00022475"/>
    </source>
</evidence>
<accession>A0A917B7Y1</accession>
<dbReference type="PANTHER" id="PTHR40077">
    <property type="entry name" value="MEMBRANE PROTEIN-RELATED"/>
    <property type="match status" value="1"/>
</dbReference>
<dbReference type="NCBIfam" id="TIGR03954">
    <property type="entry name" value="integ_memb_HG"/>
    <property type="match status" value="1"/>
</dbReference>
<keyword evidence="4 6" id="KW-1133">Transmembrane helix</keyword>
<proteinExistence type="predicted"/>
<dbReference type="RefSeq" id="WP_229660451.1">
    <property type="nucleotide sequence ID" value="NZ_BMKQ01000001.1"/>
</dbReference>
<keyword evidence="5 6" id="KW-0472">Membrane</keyword>
<dbReference type="InterPro" id="IPR023845">
    <property type="entry name" value="DUF3817_TM"/>
</dbReference>
<feature type="transmembrane region" description="Helical" evidence="6">
    <location>
        <begin position="12"/>
        <end position="30"/>
    </location>
</feature>
<organism evidence="8 9">
    <name type="scientific">Marmoricola endophyticus</name>
    <dbReference type="NCBI Taxonomy" id="2040280"/>
    <lineage>
        <taxon>Bacteria</taxon>
        <taxon>Bacillati</taxon>
        <taxon>Actinomycetota</taxon>
        <taxon>Actinomycetes</taxon>
        <taxon>Propionibacteriales</taxon>
        <taxon>Nocardioidaceae</taxon>
        <taxon>Marmoricola</taxon>
    </lineage>
</organism>
<sequence>MTALTPRRLFRTAAVAEAITWALLLVGMVVKYAGPTDALVRVFGMLHGIVFVAYVLVTVFVWVNQRWRPATGVLALLSSVPPLVTILFDVLAERRRRLDGGWRLLHEQPSGPLEHGQALLLRRPLAAVGVLVVAVAVLTALALVVGPPGASA</sequence>
<feature type="transmembrane region" description="Helical" evidence="6">
    <location>
        <begin position="125"/>
        <end position="146"/>
    </location>
</feature>
<evidence type="ECO:0000256" key="1">
    <source>
        <dbReference type="ARBA" id="ARBA00004651"/>
    </source>
</evidence>
<dbReference type="EMBL" id="BMKQ01000001">
    <property type="protein sequence ID" value="GGF30679.1"/>
    <property type="molecule type" value="Genomic_DNA"/>
</dbReference>
<comment type="caution">
    <text evidence="8">The sequence shown here is derived from an EMBL/GenBank/DDBJ whole genome shotgun (WGS) entry which is preliminary data.</text>
</comment>
<evidence type="ECO:0000256" key="4">
    <source>
        <dbReference type="ARBA" id="ARBA00022989"/>
    </source>
</evidence>
<evidence type="ECO:0000313" key="8">
    <source>
        <dbReference type="EMBL" id="GGF30679.1"/>
    </source>
</evidence>
<dbReference type="Pfam" id="PF12823">
    <property type="entry name" value="DUF3817"/>
    <property type="match status" value="1"/>
</dbReference>
<feature type="domain" description="DUF3817" evidence="7">
    <location>
        <begin position="8"/>
        <end position="92"/>
    </location>
</feature>
<name>A0A917B7Y1_9ACTN</name>
<keyword evidence="2" id="KW-1003">Cell membrane</keyword>
<protein>
    <recommendedName>
        <fullName evidence="7">DUF3817 domain-containing protein</fullName>
    </recommendedName>
</protein>
<keyword evidence="9" id="KW-1185">Reference proteome</keyword>
<comment type="subcellular location">
    <subcellularLocation>
        <location evidence="1">Cell membrane</location>
        <topology evidence="1">Multi-pass membrane protein</topology>
    </subcellularLocation>
</comment>
<reference evidence="8" key="2">
    <citation type="submission" date="2020-09" db="EMBL/GenBank/DDBJ databases">
        <authorList>
            <person name="Sun Q."/>
            <person name="Zhou Y."/>
        </authorList>
    </citation>
    <scope>NUCLEOTIDE SEQUENCE</scope>
    <source>
        <strain evidence="8">CGMCC 1.16067</strain>
    </source>
</reference>
<keyword evidence="3 6" id="KW-0812">Transmembrane</keyword>
<gene>
    <name evidence="8" type="ORF">GCM10011519_00120</name>
</gene>
<dbReference type="AlphaFoldDB" id="A0A917B7Y1"/>
<evidence type="ECO:0000256" key="5">
    <source>
        <dbReference type="ARBA" id="ARBA00023136"/>
    </source>
</evidence>
<evidence type="ECO:0000256" key="6">
    <source>
        <dbReference type="SAM" id="Phobius"/>
    </source>
</evidence>
<feature type="transmembrane region" description="Helical" evidence="6">
    <location>
        <begin position="69"/>
        <end position="92"/>
    </location>
</feature>
<evidence type="ECO:0000256" key="3">
    <source>
        <dbReference type="ARBA" id="ARBA00022692"/>
    </source>
</evidence>
<dbReference type="GO" id="GO:0005886">
    <property type="term" value="C:plasma membrane"/>
    <property type="evidence" value="ECO:0007669"/>
    <property type="project" value="UniProtKB-SubCell"/>
</dbReference>
<dbReference type="PANTHER" id="PTHR40077:SF1">
    <property type="entry name" value="MEMBRANE PROTEIN"/>
    <property type="match status" value="1"/>
</dbReference>
<evidence type="ECO:0000313" key="9">
    <source>
        <dbReference type="Proteomes" id="UP000649179"/>
    </source>
</evidence>
<evidence type="ECO:0000259" key="7">
    <source>
        <dbReference type="Pfam" id="PF12823"/>
    </source>
</evidence>
<feature type="transmembrane region" description="Helical" evidence="6">
    <location>
        <begin position="42"/>
        <end position="63"/>
    </location>
</feature>
<dbReference type="Proteomes" id="UP000649179">
    <property type="component" value="Unassembled WGS sequence"/>
</dbReference>